<comment type="caution">
    <text evidence="1">The sequence shown here is derived from an EMBL/GenBank/DDBJ whole genome shotgun (WGS) entry which is preliminary data.</text>
</comment>
<organism evidence="1 2">
    <name type="scientific">Actinopolymorpha rutila</name>
    <dbReference type="NCBI Taxonomy" id="446787"/>
    <lineage>
        <taxon>Bacteria</taxon>
        <taxon>Bacillati</taxon>
        <taxon>Actinomycetota</taxon>
        <taxon>Actinomycetes</taxon>
        <taxon>Propionibacteriales</taxon>
        <taxon>Actinopolymorphaceae</taxon>
        <taxon>Actinopolymorpha</taxon>
    </lineage>
</organism>
<name>A0A852Z5A2_9ACTN</name>
<dbReference type="AlphaFoldDB" id="A0A852Z5A2"/>
<sequence length="41" mass="4507">MSCSVPRSVSVTARRDQSPARRYVLALLAVHAHDVADVLCR</sequence>
<protein>
    <submittedName>
        <fullName evidence="1">Uncharacterized protein</fullName>
    </submittedName>
</protein>
<evidence type="ECO:0000313" key="1">
    <source>
        <dbReference type="EMBL" id="NYH87405.1"/>
    </source>
</evidence>
<dbReference type="EMBL" id="JACBZH010000001">
    <property type="protein sequence ID" value="NYH87405.1"/>
    <property type="molecule type" value="Genomic_DNA"/>
</dbReference>
<dbReference type="Proteomes" id="UP000579605">
    <property type="component" value="Unassembled WGS sequence"/>
</dbReference>
<dbReference type="RefSeq" id="WP_272955864.1">
    <property type="nucleotide sequence ID" value="NZ_BAAARR010000012.1"/>
</dbReference>
<accession>A0A852Z5A2</accession>
<gene>
    <name evidence="1" type="ORF">F4554_000043</name>
</gene>
<reference evidence="1 2" key="1">
    <citation type="submission" date="2020-07" db="EMBL/GenBank/DDBJ databases">
        <title>Sequencing the genomes of 1000 actinobacteria strains.</title>
        <authorList>
            <person name="Klenk H.-P."/>
        </authorList>
    </citation>
    <scope>NUCLEOTIDE SEQUENCE [LARGE SCALE GENOMIC DNA]</scope>
    <source>
        <strain evidence="1 2">DSM 18448</strain>
    </source>
</reference>
<keyword evidence="2" id="KW-1185">Reference proteome</keyword>
<evidence type="ECO:0000313" key="2">
    <source>
        <dbReference type="Proteomes" id="UP000579605"/>
    </source>
</evidence>
<proteinExistence type="predicted"/>